<organism evidence="5 6">
    <name type="scientific">Apiospora hydei</name>
    <dbReference type="NCBI Taxonomy" id="1337664"/>
    <lineage>
        <taxon>Eukaryota</taxon>
        <taxon>Fungi</taxon>
        <taxon>Dikarya</taxon>
        <taxon>Ascomycota</taxon>
        <taxon>Pezizomycotina</taxon>
        <taxon>Sordariomycetes</taxon>
        <taxon>Xylariomycetidae</taxon>
        <taxon>Amphisphaeriales</taxon>
        <taxon>Apiosporaceae</taxon>
        <taxon>Apiospora</taxon>
    </lineage>
</organism>
<accession>A0ABR1X9C2</accession>
<evidence type="ECO:0000256" key="1">
    <source>
        <dbReference type="ARBA" id="ARBA00022741"/>
    </source>
</evidence>
<gene>
    <name evidence="5" type="ORF">PG997_002385</name>
</gene>
<sequence length="214" mass="23938">MFPSPAYLLWRERVRVKGNNPFTFYYNVCTKEAQKNRPDAVRGGILAYEMDLGKTVILISFIVSDKVANTGGSARPTLVVTPAVLLDQWRDQANLHVAKQPRTDNSVLKVRLYRDSNRCRDPDVIQQDDIVIVVLFLYAFHVAPMLMMVTPVSTTGNGTRLLGSGIGVGHSRISEQEVFKNGIQDSAVCRDLVTKQKQLKFAQWTLISGQVQSI</sequence>
<dbReference type="InterPro" id="IPR038718">
    <property type="entry name" value="SNF2-like_sf"/>
</dbReference>
<evidence type="ECO:0000256" key="2">
    <source>
        <dbReference type="ARBA" id="ARBA00022801"/>
    </source>
</evidence>
<keyword evidence="2" id="KW-0378">Hydrolase</keyword>
<dbReference type="Gene3D" id="3.40.50.10810">
    <property type="entry name" value="Tandem AAA-ATPase domain"/>
    <property type="match status" value="1"/>
</dbReference>
<dbReference type="InterPro" id="IPR050628">
    <property type="entry name" value="SNF2_RAD54_helicase_TF"/>
</dbReference>
<protein>
    <recommendedName>
        <fullName evidence="4">SNF2 N-terminal domain-containing protein</fullName>
    </recommendedName>
</protein>
<reference evidence="5 6" key="1">
    <citation type="submission" date="2023-01" db="EMBL/GenBank/DDBJ databases">
        <title>Analysis of 21 Apiospora genomes using comparative genomics revels a genus with tremendous synthesis potential of carbohydrate active enzymes and secondary metabolites.</title>
        <authorList>
            <person name="Sorensen T."/>
        </authorList>
    </citation>
    <scope>NUCLEOTIDE SEQUENCE [LARGE SCALE GENOMIC DNA]</scope>
    <source>
        <strain evidence="5 6">CBS 114990</strain>
    </source>
</reference>
<keyword evidence="1" id="KW-0547">Nucleotide-binding</keyword>
<evidence type="ECO:0000256" key="3">
    <source>
        <dbReference type="ARBA" id="ARBA00022840"/>
    </source>
</evidence>
<comment type="caution">
    <text evidence="5">The sequence shown here is derived from an EMBL/GenBank/DDBJ whole genome shotgun (WGS) entry which is preliminary data.</text>
</comment>
<dbReference type="RefSeq" id="XP_066673996.1">
    <property type="nucleotide sequence ID" value="XM_066806700.1"/>
</dbReference>
<name>A0ABR1X9C2_9PEZI</name>
<evidence type="ECO:0000259" key="4">
    <source>
        <dbReference type="Pfam" id="PF00176"/>
    </source>
</evidence>
<dbReference type="PANTHER" id="PTHR45626">
    <property type="entry name" value="TRANSCRIPTION TERMINATION FACTOR 2-RELATED"/>
    <property type="match status" value="1"/>
</dbReference>
<proteinExistence type="predicted"/>
<evidence type="ECO:0000313" key="5">
    <source>
        <dbReference type="EMBL" id="KAK8092024.1"/>
    </source>
</evidence>
<dbReference type="SUPFAM" id="SSF52540">
    <property type="entry name" value="P-loop containing nucleoside triphosphate hydrolases"/>
    <property type="match status" value="1"/>
</dbReference>
<dbReference type="InterPro" id="IPR027417">
    <property type="entry name" value="P-loop_NTPase"/>
</dbReference>
<dbReference type="EMBL" id="JAQQWN010000003">
    <property type="protein sequence ID" value="KAK8092024.1"/>
    <property type="molecule type" value="Genomic_DNA"/>
</dbReference>
<dbReference type="InterPro" id="IPR000330">
    <property type="entry name" value="SNF2_N"/>
</dbReference>
<dbReference type="Proteomes" id="UP001433268">
    <property type="component" value="Unassembled WGS sequence"/>
</dbReference>
<keyword evidence="3" id="KW-0067">ATP-binding</keyword>
<evidence type="ECO:0000313" key="6">
    <source>
        <dbReference type="Proteomes" id="UP001433268"/>
    </source>
</evidence>
<dbReference type="GeneID" id="92039760"/>
<dbReference type="Pfam" id="PF00176">
    <property type="entry name" value="SNF2-rel_dom"/>
    <property type="match status" value="1"/>
</dbReference>
<keyword evidence="6" id="KW-1185">Reference proteome</keyword>
<feature type="domain" description="SNF2 N-terminal" evidence="4">
    <location>
        <begin position="40"/>
        <end position="133"/>
    </location>
</feature>